<keyword evidence="2 4" id="KW-0863">Zinc-finger</keyword>
<evidence type="ECO:0000256" key="4">
    <source>
        <dbReference type="PROSITE-ProRule" id="PRU00047"/>
    </source>
</evidence>
<dbReference type="InterPro" id="IPR001878">
    <property type="entry name" value="Znf_CCHC"/>
</dbReference>
<keyword evidence="3" id="KW-0862">Zinc</keyword>
<evidence type="ECO:0000256" key="1">
    <source>
        <dbReference type="ARBA" id="ARBA00022723"/>
    </source>
</evidence>
<dbReference type="Gene3D" id="1.10.1200.30">
    <property type="match status" value="1"/>
</dbReference>
<feature type="region of interest" description="Disordered" evidence="5">
    <location>
        <begin position="95"/>
        <end position="122"/>
    </location>
</feature>
<dbReference type="GO" id="GO:0008270">
    <property type="term" value="F:zinc ion binding"/>
    <property type="evidence" value="ECO:0007669"/>
    <property type="project" value="UniProtKB-KW"/>
</dbReference>
<feature type="non-terminal residue" evidence="7">
    <location>
        <position position="1"/>
    </location>
</feature>
<dbReference type="InterPro" id="IPR008916">
    <property type="entry name" value="Retrov_capsid_C"/>
</dbReference>
<dbReference type="InterPro" id="IPR045345">
    <property type="entry name" value="Gag_p24_C"/>
</dbReference>
<proteinExistence type="predicted"/>
<name>A0A852FFY6_PEUTA</name>
<evidence type="ECO:0000313" key="7">
    <source>
        <dbReference type="EMBL" id="NXQ16899.1"/>
    </source>
</evidence>
<dbReference type="GO" id="GO:0016032">
    <property type="term" value="P:viral process"/>
    <property type="evidence" value="ECO:0007669"/>
    <property type="project" value="InterPro"/>
</dbReference>
<feature type="domain" description="CCHC-type" evidence="6">
    <location>
        <begin position="512"/>
        <end position="526"/>
    </location>
</feature>
<keyword evidence="1" id="KW-0479">Metal-binding</keyword>
<feature type="region of interest" description="Disordered" evidence="5">
    <location>
        <begin position="136"/>
        <end position="159"/>
    </location>
</feature>
<dbReference type="InterPro" id="IPR050195">
    <property type="entry name" value="Primate_lentivir_Gag_pol-like"/>
</dbReference>
<dbReference type="Pfam" id="PF00098">
    <property type="entry name" value="zf-CCHC"/>
    <property type="match status" value="1"/>
</dbReference>
<organism evidence="7 8">
    <name type="scientific">Peucedramus taeniatus</name>
    <name type="common">Olive warbler</name>
    <dbReference type="NCBI Taxonomy" id="135441"/>
    <lineage>
        <taxon>Eukaryota</taxon>
        <taxon>Metazoa</taxon>
        <taxon>Chordata</taxon>
        <taxon>Craniata</taxon>
        <taxon>Vertebrata</taxon>
        <taxon>Euteleostomi</taxon>
        <taxon>Archelosauria</taxon>
        <taxon>Archosauria</taxon>
        <taxon>Dinosauria</taxon>
        <taxon>Saurischia</taxon>
        <taxon>Theropoda</taxon>
        <taxon>Coelurosauria</taxon>
        <taxon>Aves</taxon>
        <taxon>Neognathae</taxon>
        <taxon>Neoaves</taxon>
        <taxon>Telluraves</taxon>
        <taxon>Australaves</taxon>
        <taxon>Passeriformes</taxon>
        <taxon>Passeroidea</taxon>
        <taxon>Fringillidae</taxon>
        <taxon>Peucedraminae</taxon>
        <taxon>Peucedramus</taxon>
    </lineage>
</organism>
<dbReference type="SMART" id="SM00343">
    <property type="entry name" value="ZnF_C2HC"/>
    <property type="match status" value="2"/>
</dbReference>
<dbReference type="Pfam" id="PF19317">
    <property type="entry name" value="Gag_p24_C"/>
    <property type="match status" value="1"/>
</dbReference>
<dbReference type="Gene3D" id="1.10.375.10">
    <property type="entry name" value="Human Immunodeficiency Virus Type 1 Capsid Protein"/>
    <property type="match status" value="1"/>
</dbReference>
<evidence type="ECO:0000256" key="3">
    <source>
        <dbReference type="ARBA" id="ARBA00022833"/>
    </source>
</evidence>
<dbReference type="InterPro" id="IPR008919">
    <property type="entry name" value="Retrov_capsid_N"/>
</dbReference>
<feature type="region of interest" description="Disordered" evidence="5">
    <location>
        <begin position="180"/>
        <end position="207"/>
    </location>
</feature>
<dbReference type="SUPFAM" id="SSF47353">
    <property type="entry name" value="Retrovirus capsid dimerization domain-like"/>
    <property type="match status" value="1"/>
</dbReference>
<dbReference type="SUPFAM" id="SSF57756">
    <property type="entry name" value="Retrovirus zinc finger-like domains"/>
    <property type="match status" value="1"/>
</dbReference>
<feature type="non-terminal residue" evidence="7">
    <location>
        <position position="607"/>
    </location>
</feature>
<evidence type="ECO:0000313" key="8">
    <source>
        <dbReference type="Proteomes" id="UP000629713"/>
    </source>
</evidence>
<dbReference type="PANTHER" id="PTHR40389">
    <property type="entry name" value="ENDOGENOUS RETROVIRUS GROUP K MEMBER 24 GAG POLYPROTEIN-RELATED"/>
    <property type="match status" value="1"/>
</dbReference>
<reference evidence="7" key="1">
    <citation type="submission" date="2019-09" db="EMBL/GenBank/DDBJ databases">
        <title>Bird 10,000 Genomes (B10K) Project - Family phase.</title>
        <authorList>
            <person name="Zhang G."/>
        </authorList>
    </citation>
    <scope>NUCLEOTIDE SEQUENCE</scope>
    <source>
        <strain evidence="7">B10K-DU-002-52</strain>
        <tissue evidence="7">Muscle</tissue>
    </source>
</reference>
<comment type="caution">
    <text evidence="7">The sequence shown here is derived from an EMBL/GenBank/DDBJ whole genome shotgun (WGS) entry which is preliminary data.</text>
</comment>
<dbReference type="InterPro" id="IPR036875">
    <property type="entry name" value="Znf_CCHC_sf"/>
</dbReference>
<dbReference type="Gene3D" id="4.10.60.10">
    <property type="entry name" value="Zinc finger, CCHC-type"/>
    <property type="match status" value="1"/>
</dbReference>
<dbReference type="AlphaFoldDB" id="A0A852FFY6"/>
<dbReference type="Pfam" id="PF00607">
    <property type="entry name" value="Gag_p24"/>
    <property type="match status" value="1"/>
</dbReference>
<dbReference type="PANTHER" id="PTHR40389:SF3">
    <property type="entry name" value="IGE-BINDING PROTEIN"/>
    <property type="match status" value="1"/>
</dbReference>
<feature type="compositionally biased region" description="Low complexity" evidence="5">
    <location>
        <begin position="95"/>
        <end position="105"/>
    </location>
</feature>
<keyword evidence="8" id="KW-1185">Reference proteome</keyword>
<evidence type="ECO:0000256" key="2">
    <source>
        <dbReference type="ARBA" id="ARBA00022771"/>
    </source>
</evidence>
<gene>
    <name evidence="7" type="primary">Ervk8</name>
    <name evidence="7" type="ORF">PEUTAE_R07975</name>
</gene>
<dbReference type="PROSITE" id="PS50158">
    <property type="entry name" value="ZF_CCHC"/>
    <property type="match status" value="1"/>
</dbReference>
<dbReference type="GO" id="GO:0003676">
    <property type="term" value="F:nucleic acid binding"/>
    <property type="evidence" value="ECO:0007669"/>
    <property type="project" value="InterPro"/>
</dbReference>
<evidence type="ECO:0000259" key="6">
    <source>
        <dbReference type="PROSITE" id="PS50158"/>
    </source>
</evidence>
<dbReference type="SUPFAM" id="SSF47943">
    <property type="entry name" value="Retrovirus capsid protein, N-terminal core domain"/>
    <property type="match status" value="1"/>
</dbReference>
<accession>A0A852FFY6</accession>
<dbReference type="Proteomes" id="UP000629713">
    <property type="component" value="Unassembled WGS sequence"/>
</dbReference>
<sequence length="607" mass="66329">NRQAVYDLLKCFLEKRSTPGIDYKKELPGLLAYGVTKGCFIDPNEVFEKEEWRVLGYKIFDVVIQDDKVAKKLMKPWRAVINALAQHEAEQKAAAAASQRLGAPQGREREMEESSCPLPPSVRNLTMQTGGIASGFTATESTPQDPPTYPQAVQVQATPPEPDCWPTAPALEQLEQPLPKCWPSASPPEQAESLPRSETNPVLRDGKKVAQEREEFWREVAKNIAADGDPDMARELSHAFPVEYSAPNAQEQINVTLKALHWKLLTQLRATIHESGIKGEPTRQMLDFIWGSFLLLPSDVRSITKLILTQHQQILFGGYWQALCQQAVAVQRGAGDPLHGVTIEELMGLGAYTRTEAQALMGPDKVRESMGLARQAIDQIKQPGGVPLYMGIKQGREEPFGIFIDRVANAIVAAGVPEYLHGALLKQCAIQNCNPTARSVLVTLPGTWTIEEALERMSQIPVGLQAMLINAIKELGLGIKQQAEAAQSQVLATLVPLQSQRSGAPRPATRLRCFRCGASGHMRRECNSGKVRCQHCQSDTHASIACRSIKLGNGKPSGKGCPATTPKAAAYPATQRLSACAPVSPMNNPFVSNLPPKGASGWTWQPQ</sequence>
<dbReference type="EMBL" id="WBNO01018349">
    <property type="protein sequence ID" value="NXQ16899.1"/>
    <property type="molecule type" value="Genomic_DNA"/>
</dbReference>
<evidence type="ECO:0000256" key="5">
    <source>
        <dbReference type="SAM" id="MobiDB-lite"/>
    </source>
</evidence>
<protein>
    <submittedName>
        <fullName evidence="7">GAK8 protein</fullName>
    </submittedName>
</protein>